<organism evidence="5 6">
    <name type="scientific">Tremblaya princeps</name>
    <dbReference type="NCBI Taxonomy" id="189385"/>
    <lineage>
        <taxon>Bacteria</taxon>
        <taxon>Pseudomonadati</taxon>
        <taxon>Pseudomonadota</taxon>
        <taxon>Betaproteobacteria</taxon>
        <taxon>Candidatus Tremblayella</taxon>
    </lineage>
</organism>
<dbReference type="Gene3D" id="2.40.50.140">
    <property type="entry name" value="Nucleic acid-binding proteins"/>
    <property type="match status" value="1"/>
</dbReference>
<evidence type="ECO:0000256" key="3">
    <source>
        <dbReference type="ARBA" id="ARBA00023274"/>
    </source>
</evidence>
<proteinExistence type="inferred from homology"/>
<dbReference type="EMBL" id="LN998829">
    <property type="protein sequence ID" value="CUX76555.1"/>
    <property type="molecule type" value="Genomic_DNA"/>
</dbReference>
<dbReference type="GO" id="GO:1990904">
    <property type="term" value="C:ribonucleoprotein complex"/>
    <property type="evidence" value="ECO:0007669"/>
    <property type="project" value="UniProtKB-KW"/>
</dbReference>
<evidence type="ECO:0000256" key="2">
    <source>
        <dbReference type="ARBA" id="ARBA00022980"/>
    </source>
</evidence>
<keyword evidence="3" id="KW-0687">Ribonucleoprotein</keyword>
<dbReference type="GO" id="GO:0005840">
    <property type="term" value="C:ribosome"/>
    <property type="evidence" value="ECO:0007669"/>
    <property type="project" value="UniProtKB-KW"/>
</dbReference>
<keyword evidence="2 5" id="KW-0689">Ribosomal protein</keyword>
<dbReference type="InterPro" id="IPR012340">
    <property type="entry name" value="NA-bd_OB-fold"/>
</dbReference>
<evidence type="ECO:0000256" key="1">
    <source>
        <dbReference type="ARBA" id="ARBA00010254"/>
    </source>
</evidence>
<comment type="similarity">
    <text evidence="1">Belongs to the universal ribosomal protein uS17 family.</text>
</comment>
<dbReference type="AlphaFoldDB" id="A0A143WMZ9"/>
<reference evidence="6" key="1">
    <citation type="submission" date="2016-01" db="EMBL/GenBank/DDBJ databases">
        <authorList>
            <person name="Husnik F."/>
        </authorList>
    </citation>
    <scope>NUCLEOTIDE SEQUENCE [LARGE SCALE GENOMIC DNA]</scope>
</reference>
<dbReference type="GO" id="GO:0003735">
    <property type="term" value="F:structural constituent of ribosome"/>
    <property type="evidence" value="ECO:0007669"/>
    <property type="project" value="InterPro"/>
</dbReference>
<protein>
    <recommendedName>
        <fullName evidence="4">30S ribosomal protein S17</fullName>
    </recommendedName>
</protein>
<accession>A0A143WMZ9</accession>
<dbReference type="Proteomes" id="UP000075222">
    <property type="component" value="Chromosome I"/>
</dbReference>
<sequence length="50" mass="5687">MHRLYKRRTVAVLRVVAHDPKRTTSAGSTATVRECRPVSRTKSWAVEYSA</sequence>
<dbReference type="Pfam" id="PF00366">
    <property type="entry name" value="Ribosomal_S17"/>
    <property type="match status" value="1"/>
</dbReference>
<gene>
    <name evidence="5" type="primary">rpsQ</name>
    <name evidence="5" type="ORF">PMARG_TP00149</name>
</gene>
<dbReference type="GO" id="GO:0006412">
    <property type="term" value="P:translation"/>
    <property type="evidence" value="ECO:0007669"/>
    <property type="project" value="InterPro"/>
</dbReference>
<dbReference type="PATRIC" id="fig|189385.7.peg.172"/>
<dbReference type="InterPro" id="IPR000266">
    <property type="entry name" value="Ribosomal_uS17"/>
</dbReference>
<evidence type="ECO:0000313" key="5">
    <source>
        <dbReference type="EMBL" id="CUX76555.1"/>
    </source>
</evidence>
<name>A0A143WMZ9_TREPR</name>
<evidence type="ECO:0000256" key="4">
    <source>
        <dbReference type="ARBA" id="ARBA00035311"/>
    </source>
</evidence>
<dbReference type="SUPFAM" id="SSF50249">
    <property type="entry name" value="Nucleic acid-binding proteins"/>
    <property type="match status" value="1"/>
</dbReference>
<evidence type="ECO:0000313" key="6">
    <source>
        <dbReference type="Proteomes" id="UP000075222"/>
    </source>
</evidence>